<dbReference type="AlphaFoldDB" id="A0AAD8PBJ9"/>
<organism evidence="1 2">
    <name type="scientific">Tagetes erecta</name>
    <name type="common">African marigold</name>
    <dbReference type="NCBI Taxonomy" id="13708"/>
    <lineage>
        <taxon>Eukaryota</taxon>
        <taxon>Viridiplantae</taxon>
        <taxon>Streptophyta</taxon>
        <taxon>Embryophyta</taxon>
        <taxon>Tracheophyta</taxon>
        <taxon>Spermatophyta</taxon>
        <taxon>Magnoliopsida</taxon>
        <taxon>eudicotyledons</taxon>
        <taxon>Gunneridae</taxon>
        <taxon>Pentapetalae</taxon>
        <taxon>asterids</taxon>
        <taxon>campanulids</taxon>
        <taxon>Asterales</taxon>
        <taxon>Asteraceae</taxon>
        <taxon>Asteroideae</taxon>
        <taxon>Heliantheae alliance</taxon>
        <taxon>Tageteae</taxon>
        <taxon>Tagetes</taxon>
    </lineage>
</organism>
<comment type="caution">
    <text evidence="1">The sequence shown here is derived from an EMBL/GenBank/DDBJ whole genome shotgun (WGS) entry which is preliminary data.</text>
</comment>
<dbReference type="EMBL" id="JAUHHV010000001">
    <property type="protein sequence ID" value="KAK1440973.1"/>
    <property type="molecule type" value="Genomic_DNA"/>
</dbReference>
<sequence>MSIVATIEHRLRHYLILFNDSDKQILLLFNPGPADLSRDFVDLNLSGMKALDAMEEIHGFRLLQLIDSCLHRFIKGFVISHFEGNNFAIEIPGPLFLPLLRLLFPVLLLNLVQAVVQRRPLMQISSYKAS</sequence>
<reference evidence="1" key="1">
    <citation type="journal article" date="2023" name="bioRxiv">
        <title>Improved chromosome-level genome assembly for marigold (Tagetes erecta).</title>
        <authorList>
            <person name="Jiang F."/>
            <person name="Yuan L."/>
            <person name="Wang S."/>
            <person name="Wang H."/>
            <person name="Xu D."/>
            <person name="Wang A."/>
            <person name="Fan W."/>
        </authorList>
    </citation>
    <scope>NUCLEOTIDE SEQUENCE</scope>
    <source>
        <strain evidence="1">WSJ</strain>
        <tissue evidence="1">Leaf</tissue>
    </source>
</reference>
<gene>
    <name evidence="1" type="ORF">QVD17_06809</name>
</gene>
<dbReference type="Proteomes" id="UP001229421">
    <property type="component" value="Unassembled WGS sequence"/>
</dbReference>
<accession>A0AAD8PBJ9</accession>
<name>A0AAD8PBJ9_TARER</name>
<keyword evidence="2" id="KW-1185">Reference proteome</keyword>
<evidence type="ECO:0000313" key="2">
    <source>
        <dbReference type="Proteomes" id="UP001229421"/>
    </source>
</evidence>
<evidence type="ECO:0000313" key="1">
    <source>
        <dbReference type="EMBL" id="KAK1440973.1"/>
    </source>
</evidence>
<protein>
    <submittedName>
        <fullName evidence="1">Uncharacterized protein</fullName>
    </submittedName>
</protein>
<proteinExistence type="predicted"/>